<dbReference type="Proteomes" id="UP000184123">
    <property type="component" value="Unassembled WGS sequence"/>
</dbReference>
<feature type="transmembrane region" description="Helical" evidence="8">
    <location>
        <begin position="100"/>
        <end position="121"/>
    </location>
</feature>
<evidence type="ECO:0000313" key="10">
    <source>
        <dbReference type="EMBL" id="GEN26131.1"/>
    </source>
</evidence>
<evidence type="ECO:0000256" key="8">
    <source>
        <dbReference type="RuleBase" id="RU365088"/>
    </source>
</evidence>
<dbReference type="EMBL" id="FRCA01000018">
    <property type="protein sequence ID" value="SHM91548.1"/>
    <property type="molecule type" value="Genomic_DNA"/>
</dbReference>
<reference evidence="10 13" key="2">
    <citation type="submission" date="2019-07" db="EMBL/GenBank/DDBJ databases">
        <title>Whole genome shotgun sequence of Halomonas cupida NBRC 102219.</title>
        <authorList>
            <person name="Hosoyama A."/>
            <person name="Uohara A."/>
            <person name="Ohji S."/>
            <person name="Ichikawa N."/>
        </authorList>
    </citation>
    <scope>NUCLEOTIDE SEQUENCE [LARGE SCALE GENOMIC DNA]</scope>
    <source>
        <strain evidence="10 13">NBRC 102219</strain>
    </source>
</reference>
<dbReference type="InterPro" id="IPR036259">
    <property type="entry name" value="MFS_trans_sf"/>
</dbReference>
<dbReference type="NCBIfam" id="TIGR00710">
    <property type="entry name" value="efflux_Bcr_CflA"/>
    <property type="match status" value="1"/>
</dbReference>
<dbReference type="RefSeq" id="WP_073437223.1">
    <property type="nucleotide sequence ID" value="NZ_BJXU01000188.1"/>
</dbReference>
<comment type="caution">
    <text evidence="8">Lacks conserved residue(s) required for the propagation of feature annotation.</text>
</comment>
<feature type="transmembrane region" description="Helical" evidence="8">
    <location>
        <begin position="343"/>
        <end position="363"/>
    </location>
</feature>
<dbReference type="PANTHER" id="PTHR23502:SF132">
    <property type="entry name" value="POLYAMINE TRANSPORTER 2-RELATED"/>
    <property type="match status" value="1"/>
</dbReference>
<accession>A0A1M7MKT0</accession>
<dbReference type="InterPro" id="IPR004812">
    <property type="entry name" value="Efflux_drug-R_Bcr/CmlA"/>
</dbReference>
<dbReference type="CDD" id="cd17320">
    <property type="entry name" value="MFS_MdfA_MDR_like"/>
    <property type="match status" value="1"/>
</dbReference>
<dbReference type="AlphaFoldDB" id="A0A1M7MKT0"/>
<dbReference type="PROSITE" id="PS50850">
    <property type="entry name" value="MFS"/>
    <property type="match status" value="1"/>
</dbReference>
<keyword evidence="6 8" id="KW-1133">Transmembrane helix</keyword>
<evidence type="ECO:0000256" key="7">
    <source>
        <dbReference type="ARBA" id="ARBA00023136"/>
    </source>
</evidence>
<evidence type="ECO:0000256" key="3">
    <source>
        <dbReference type="ARBA" id="ARBA00022448"/>
    </source>
</evidence>
<evidence type="ECO:0000256" key="2">
    <source>
        <dbReference type="ARBA" id="ARBA00006236"/>
    </source>
</evidence>
<name>A0A1M7MKT0_9GAMM</name>
<feature type="transmembrane region" description="Helical" evidence="8">
    <location>
        <begin position="278"/>
        <end position="298"/>
    </location>
</feature>
<evidence type="ECO:0000256" key="1">
    <source>
        <dbReference type="ARBA" id="ARBA00004651"/>
    </source>
</evidence>
<keyword evidence="4" id="KW-1003">Cell membrane</keyword>
<feature type="transmembrane region" description="Helical" evidence="8">
    <location>
        <begin position="212"/>
        <end position="242"/>
    </location>
</feature>
<dbReference type="Pfam" id="PF07690">
    <property type="entry name" value="MFS_1"/>
    <property type="match status" value="1"/>
</dbReference>
<feature type="transmembrane region" description="Helical" evidence="8">
    <location>
        <begin position="304"/>
        <end position="322"/>
    </location>
</feature>
<evidence type="ECO:0000256" key="4">
    <source>
        <dbReference type="ARBA" id="ARBA00022475"/>
    </source>
</evidence>
<dbReference type="InterPro" id="IPR020846">
    <property type="entry name" value="MFS_dom"/>
</dbReference>
<feature type="transmembrane region" description="Helical" evidence="8">
    <location>
        <begin position="369"/>
        <end position="388"/>
    </location>
</feature>
<dbReference type="SUPFAM" id="SSF103473">
    <property type="entry name" value="MFS general substrate transporter"/>
    <property type="match status" value="1"/>
</dbReference>
<protein>
    <recommendedName>
        <fullName evidence="8">Bcr/CflA family efflux transporter</fullName>
    </recommendedName>
</protein>
<sequence>MLNPTSRATVALLAALTALGPLATDMYLPAMPAMRESLATGADEIQLTLSLYLIGFAVAQLLCGPLSDRYGRKPVLLGGMLLFLVASLVCAFAPDVEVLLAGRFLQALGGAAGPVLGRAAVRDIHGPFEASRILSYMASVMALAPALAPLFGAALLLWFGWYSIFVSLAIYAAAMLVLISILPEPLASDQRQSIHPSALLATFRMLIGQRDFVGYTLTNSFAFCGLFAFLSGSSFVLIGFLGVTPNQYGALFAMIVAGFFIGSMTSAKLSRRLSRHNLLVIATMLSAVGGGVMAILSLTELHSVWAVIAPHMLFMVGFGIIMPQTMGGALAPNPQCAGSASALFGFVQMSIAAIAGGLVGVFHDGTSQSMAIAIGLAGLGSLASYHLIVRQPSSSSACPAGTA</sequence>
<feature type="transmembrane region" description="Helical" evidence="8">
    <location>
        <begin position="47"/>
        <end position="63"/>
    </location>
</feature>
<dbReference type="Proteomes" id="UP000321726">
    <property type="component" value="Unassembled WGS sequence"/>
</dbReference>
<keyword evidence="8" id="KW-0997">Cell inner membrane</keyword>
<feature type="transmembrane region" description="Helical" evidence="8">
    <location>
        <begin position="248"/>
        <end position="266"/>
    </location>
</feature>
<proteinExistence type="inferred from homology"/>
<keyword evidence="3 8" id="KW-0813">Transport</keyword>
<dbReference type="GO" id="GO:0005886">
    <property type="term" value="C:plasma membrane"/>
    <property type="evidence" value="ECO:0007669"/>
    <property type="project" value="UniProtKB-SubCell"/>
</dbReference>
<evidence type="ECO:0000313" key="11">
    <source>
        <dbReference type="EMBL" id="SHM91548.1"/>
    </source>
</evidence>
<dbReference type="STRING" id="44933.SAMN05660971_04250"/>
<keyword evidence="5 8" id="KW-0812">Transmembrane</keyword>
<comment type="subcellular location">
    <subcellularLocation>
        <location evidence="8">Cell inner membrane</location>
        <topology evidence="8">Multi-pass membrane protein</topology>
    </subcellularLocation>
    <subcellularLocation>
        <location evidence="1">Cell membrane</location>
        <topology evidence="1">Multi-pass membrane protein</topology>
    </subcellularLocation>
</comment>
<feature type="transmembrane region" description="Helical" evidence="8">
    <location>
        <begin position="75"/>
        <end position="94"/>
    </location>
</feature>
<dbReference type="GO" id="GO:0042910">
    <property type="term" value="F:xenobiotic transmembrane transporter activity"/>
    <property type="evidence" value="ECO:0007669"/>
    <property type="project" value="InterPro"/>
</dbReference>
<feature type="transmembrane region" description="Helical" evidence="8">
    <location>
        <begin position="164"/>
        <end position="182"/>
    </location>
</feature>
<reference evidence="11 12" key="1">
    <citation type="submission" date="2016-11" db="EMBL/GenBank/DDBJ databases">
        <authorList>
            <person name="Jaros S."/>
            <person name="Januszkiewicz K."/>
            <person name="Wedrychowicz H."/>
        </authorList>
    </citation>
    <scope>NUCLEOTIDE SEQUENCE [LARGE SCALE GENOMIC DNA]</scope>
    <source>
        <strain evidence="11 12">DSM 4740</strain>
    </source>
</reference>
<evidence type="ECO:0000313" key="12">
    <source>
        <dbReference type="Proteomes" id="UP000184123"/>
    </source>
</evidence>
<dbReference type="Gene3D" id="1.20.1720.10">
    <property type="entry name" value="Multidrug resistance protein D"/>
    <property type="match status" value="1"/>
</dbReference>
<feature type="transmembrane region" description="Helical" evidence="8">
    <location>
        <begin position="133"/>
        <end position="158"/>
    </location>
</feature>
<dbReference type="PANTHER" id="PTHR23502">
    <property type="entry name" value="MAJOR FACILITATOR SUPERFAMILY"/>
    <property type="match status" value="1"/>
</dbReference>
<organism evidence="11 12">
    <name type="scientific">Halomonas cupida</name>
    <dbReference type="NCBI Taxonomy" id="44933"/>
    <lineage>
        <taxon>Bacteria</taxon>
        <taxon>Pseudomonadati</taxon>
        <taxon>Pseudomonadota</taxon>
        <taxon>Gammaproteobacteria</taxon>
        <taxon>Oceanospirillales</taxon>
        <taxon>Halomonadaceae</taxon>
        <taxon>Halomonas</taxon>
    </lineage>
</organism>
<dbReference type="OrthoDB" id="9814303at2"/>
<dbReference type="GO" id="GO:1990961">
    <property type="term" value="P:xenobiotic detoxification by transmembrane export across the plasma membrane"/>
    <property type="evidence" value="ECO:0007669"/>
    <property type="project" value="InterPro"/>
</dbReference>
<gene>
    <name evidence="10" type="ORF">HCU01_40800</name>
    <name evidence="11" type="ORF">SAMN05660971_04250</name>
</gene>
<evidence type="ECO:0000256" key="6">
    <source>
        <dbReference type="ARBA" id="ARBA00022989"/>
    </source>
</evidence>
<evidence type="ECO:0000259" key="9">
    <source>
        <dbReference type="PROSITE" id="PS50850"/>
    </source>
</evidence>
<dbReference type="InterPro" id="IPR011701">
    <property type="entry name" value="MFS"/>
</dbReference>
<evidence type="ECO:0000256" key="5">
    <source>
        <dbReference type="ARBA" id="ARBA00022692"/>
    </source>
</evidence>
<evidence type="ECO:0000313" key="13">
    <source>
        <dbReference type="Proteomes" id="UP000321726"/>
    </source>
</evidence>
<keyword evidence="7 8" id="KW-0472">Membrane</keyword>
<keyword evidence="13" id="KW-1185">Reference proteome</keyword>
<feature type="domain" description="Major facilitator superfamily (MFS) profile" evidence="9">
    <location>
        <begin position="9"/>
        <end position="392"/>
    </location>
</feature>
<dbReference type="FunFam" id="1.20.1720.10:FF:000005">
    <property type="entry name" value="Bcr/CflA family efflux transporter"/>
    <property type="match status" value="1"/>
</dbReference>
<comment type="similarity">
    <text evidence="2 8">Belongs to the major facilitator superfamily. Bcr/CmlA family.</text>
</comment>
<dbReference type="EMBL" id="BJXU01000188">
    <property type="protein sequence ID" value="GEN26131.1"/>
    <property type="molecule type" value="Genomic_DNA"/>
</dbReference>